<dbReference type="Gramene" id="Psat03G0519600-T1">
    <property type="protein sequence ID" value="KAI5430956.1"/>
    <property type="gene ID" value="KIW84_035196"/>
</dbReference>
<dbReference type="Pfam" id="PF13963">
    <property type="entry name" value="Transpos_assoc"/>
    <property type="match status" value="1"/>
</dbReference>
<feature type="coiled-coil region" evidence="1">
    <location>
        <begin position="22"/>
        <end position="49"/>
    </location>
</feature>
<name>A0A9D5B5N5_PEA</name>
<organism evidence="3 4">
    <name type="scientific">Pisum sativum</name>
    <name type="common">Garden pea</name>
    <name type="synonym">Lathyrus oleraceus</name>
    <dbReference type="NCBI Taxonomy" id="3888"/>
    <lineage>
        <taxon>Eukaryota</taxon>
        <taxon>Viridiplantae</taxon>
        <taxon>Streptophyta</taxon>
        <taxon>Embryophyta</taxon>
        <taxon>Tracheophyta</taxon>
        <taxon>Spermatophyta</taxon>
        <taxon>Magnoliopsida</taxon>
        <taxon>eudicotyledons</taxon>
        <taxon>Gunneridae</taxon>
        <taxon>Pentapetalae</taxon>
        <taxon>rosids</taxon>
        <taxon>fabids</taxon>
        <taxon>Fabales</taxon>
        <taxon>Fabaceae</taxon>
        <taxon>Papilionoideae</taxon>
        <taxon>50 kb inversion clade</taxon>
        <taxon>NPAAA clade</taxon>
        <taxon>Hologalegina</taxon>
        <taxon>IRL clade</taxon>
        <taxon>Fabeae</taxon>
        <taxon>Lathyrus</taxon>
    </lineage>
</organism>
<dbReference type="EMBL" id="JAMSHJ010000003">
    <property type="protein sequence ID" value="KAI5430956.1"/>
    <property type="molecule type" value="Genomic_DNA"/>
</dbReference>
<keyword evidence="4" id="KW-1185">Reference proteome</keyword>
<feature type="domain" description="Transposase-associated" evidence="2">
    <location>
        <begin position="56"/>
        <end position="128"/>
    </location>
</feature>
<accession>A0A9D5B5N5</accession>
<protein>
    <recommendedName>
        <fullName evidence="2">Transposase-associated domain-containing protein</fullName>
    </recommendedName>
</protein>
<gene>
    <name evidence="3" type="ORF">KIW84_035196</name>
</gene>
<evidence type="ECO:0000313" key="4">
    <source>
        <dbReference type="Proteomes" id="UP001058974"/>
    </source>
</evidence>
<evidence type="ECO:0000259" key="2">
    <source>
        <dbReference type="Pfam" id="PF13963"/>
    </source>
</evidence>
<dbReference type="InterPro" id="IPR029480">
    <property type="entry name" value="Transpos_assoc"/>
</dbReference>
<dbReference type="AlphaFoldDB" id="A0A9D5B5N5"/>
<reference evidence="3 4" key="1">
    <citation type="journal article" date="2022" name="Nat. Genet.">
        <title>Improved pea reference genome and pan-genome highlight genomic features and evolutionary characteristics.</title>
        <authorList>
            <person name="Yang T."/>
            <person name="Liu R."/>
            <person name="Luo Y."/>
            <person name="Hu S."/>
            <person name="Wang D."/>
            <person name="Wang C."/>
            <person name="Pandey M.K."/>
            <person name="Ge S."/>
            <person name="Xu Q."/>
            <person name="Li N."/>
            <person name="Li G."/>
            <person name="Huang Y."/>
            <person name="Saxena R.K."/>
            <person name="Ji Y."/>
            <person name="Li M."/>
            <person name="Yan X."/>
            <person name="He Y."/>
            <person name="Liu Y."/>
            <person name="Wang X."/>
            <person name="Xiang C."/>
            <person name="Varshney R.K."/>
            <person name="Ding H."/>
            <person name="Gao S."/>
            <person name="Zong X."/>
        </authorList>
    </citation>
    <scope>NUCLEOTIDE SEQUENCE [LARGE SCALE GENOMIC DNA]</scope>
    <source>
        <strain evidence="3 4">cv. Zhongwan 6</strain>
    </source>
</reference>
<sequence>MTLTFGMLPSTNSFDNSCQKNFEDLKNHAETLEEKLIGYEETMEQLAQIHPIMIDKSWIDKPIESNEFKNGVVQFLDFAFSNAAIKGRILCPCIQCSFHSLGNRAEVSNHLLQKGFPSNYTSWYMHGEKPVQANVKSELQLKRPRCQWEAILSTSPKKDGKYMNEEGIDIAVKRSQYLSEDQDHAVSLGVLSKVLAHSDGTVRDVCKLEVLDQVCVGEKDISNLKDLDDTNTFGMYSPSTDSFDNSCQKNFEDLKIYAETLEEKLIGYEETKQQLAQVQNQLTIVQKFLQHKFGEEWHSFHQGIPPF</sequence>
<proteinExistence type="predicted"/>
<evidence type="ECO:0000256" key="1">
    <source>
        <dbReference type="SAM" id="Coils"/>
    </source>
</evidence>
<keyword evidence="1" id="KW-0175">Coiled coil</keyword>
<evidence type="ECO:0000313" key="3">
    <source>
        <dbReference type="EMBL" id="KAI5430956.1"/>
    </source>
</evidence>
<dbReference type="Proteomes" id="UP001058974">
    <property type="component" value="Chromosome 3"/>
</dbReference>
<comment type="caution">
    <text evidence="3">The sequence shown here is derived from an EMBL/GenBank/DDBJ whole genome shotgun (WGS) entry which is preliminary data.</text>
</comment>